<keyword evidence="10" id="KW-0539">Nucleus</keyword>
<evidence type="ECO:0000256" key="2">
    <source>
        <dbReference type="ARBA" id="ARBA00022473"/>
    </source>
</evidence>
<feature type="compositionally biased region" description="Polar residues" evidence="12">
    <location>
        <begin position="274"/>
        <end position="285"/>
    </location>
</feature>
<evidence type="ECO:0000256" key="11">
    <source>
        <dbReference type="ARBA" id="ARBA00037382"/>
    </source>
</evidence>
<dbReference type="InterPro" id="IPR036236">
    <property type="entry name" value="Znf_C2H2_sf"/>
</dbReference>
<evidence type="ECO:0000256" key="7">
    <source>
        <dbReference type="ARBA" id="ARBA00022902"/>
    </source>
</evidence>
<keyword evidence="15" id="KW-1185">Reference proteome</keyword>
<evidence type="ECO:0000256" key="4">
    <source>
        <dbReference type="ARBA" id="ARBA00022771"/>
    </source>
</evidence>
<dbReference type="Proteomes" id="UP001153148">
    <property type="component" value="Unassembled WGS sequence"/>
</dbReference>
<dbReference type="InterPro" id="IPR000210">
    <property type="entry name" value="BTB/POZ_dom"/>
</dbReference>
<keyword evidence="9" id="KW-0804">Transcription</keyword>
<protein>
    <recommendedName>
        <fullName evidence="13">BTB domain-containing protein</fullName>
    </recommendedName>
</protein>
<name>A0ABN7P7T6_TIMPD</name>
<feature type="domain" description="BTB" evidence="13">
    <location>
        <begin position="140"/>
        <end position="205"/>
    </location>
</feature>
<keyword evidence="8" id="KW-0805">Transcription regulation</keyword>
<sequence>MVSSDVWRFCTRLTNNNVKCNHCGRVMSYHGTTNLRVHIARHFGIRPQRNLFGRILKGNIQLPPLVSKDQNHLDISSGRNKQHSDLLAVKQELQDSVTRPHSPIPPSSSKHPMEVCLRWFTYQTNMQDALPIMLLNEQFVDVTLAAEGQSVKCHKVILSACSPYFEKLLSENPCEHPIIIMKDLKFSHIQALVDFMYNGEVNVIENELPSLLAAAKTLQIKGLAEAKTRLPFGDVPPIKNIPLQICLNESVSNVAHPISPSQKSRGKHKRRRNTNMSPSSPQNASLAGADPLVEFPNSSPSTFHDNILTHQPDINYCNQSDKPESAGDMTQNANDQSQNKLLQLITELNNTDLFSSVDKFKKEFDDCADPSAFDFKNLEEQEIVHTPENPKENDCSLESQRLHLTIRTATTFFKMAEYVSQCSNRRNDNARTIASQTPQEQRTAGSLHIHGDQDLEQGSIRLHSLDDFTLLALFIAKTASNYSNGNNLI</sequence>
<reference evidence="14" key="1">
    <citation type="submission" date="2021-03" db="EMBL/GenBank/DDBJ databases">
        <authorList>
            <person name="Tran Van P."/>
        </authorList>
    </citation>
    <scope>NUCLEOTIDE SEQUENCE</scope>
</reference>
<comment type="function">
    <text evidence="11">Putative transcription factor required for axon growth and guidance in the central and peripheral nervous systems. Repels CNS axons away from the midline by promoting the expression of the midline repellent sli and its receptor robo.</text>
</comment>
<comment type="caution">
    <text evidence="14">The sequence shown here is derived from an EMBL/GenBank/DDBJ whole genome shotgun (WGS) entry which is preliminary data.</text>
</comment>
<dbReference type="PANTHER" id="PTHR23110:SF111">
    <property type="entry name" value="LONGITUDINALS LACKING PROTEIN, ISOFORMS F_I_K_T"/>
    <property type="match status" value="1"/>
</dbReference>
<dbReference type="Gene3D" id="3.30.710.10">
    <property type="entry name" value="Potassium Channel Kv1.1, Chain A"/>
    <property type="match status" value="1"/>
</dbReference>
<dbReference type="InterPro" id="IPR011333">
    <property type="entry name" value="SKP1/BTB/POZ_sf"/>
</dbReference>
<gene>
    <name evidence="14" type="ORF">TPAB3V08_LOCUS8632</name>
</gene>
<keyword evidence="5" id="KW-0221">Differentiation</keyword>
<keyword evidence="6" id="KW-0862">Zinc</keyword>
<dbReference type="InterPro" id="IPR003656">
    <property type="entry name" value="Znf_BED"/>
</dbReference>
<comment type="subcellular location">
    <subcellularLocation>
        <location evidence="1">Nucleus</location>
    </subcellularLocation>
</comment>
<keyword evidence="7" id="KW-0524">Neurogenesis</keyword>
<dbReference type="EMBL" id="CAJPIN010016860">
    <property type="protein sequence ID" value="CAG2061678.1"/>
    <property type="molecule type" value="Genomic_DNA"/>
</dbReference>
<feature type="region of interest" description="Disordered" evidence="12">
    <location>
        <begin position="256"/>
        <end position="305"/>
    </location>
</feature>
<dbReference type="Pfam" id="PF02892">
    <property type="entry name" value="zf-BED"/>
    <property type="match status" value="1"/>
</dbReference>
<evidence type="ECO:0000256" key="6">
    <source>
        <dbReference type="ARBA" id="ARBA00022833"/>
    </source>
</evidence>
<dbReference type="CDD" id="cd18315">
    <property type="entry name" value="BTB_POZ_BAB-like"/>
    <property type="match status" value="1"/>
</dbReference>
<evidence type="ECO:0000313" key="15">
    <source>
        <dbReference type="Proteomes" id="UP001153148"/>
    </source>
</evidence>
<evidence type="ECO:0000256" key="1">
    <source>
        <dbReference type="ARBA" id="ARBA00004123"/>
    </source>
</evidence>
<evidence type="ECO:0000256" key="5">
    <source>
        <dbReference type="ARBA" id="ARBA00022782"/>
    </source>
</evidence>
<organism evidence="14 15">
    <name type="scientific">Timema podura</name>
    <name type="common">Walking stick</name>
    <dbReference type="NCBI Taxonomy" id="61482"/>
    <lineage>
        <taxon>Eukaryota</taxon>
        <taxon>Metazoa</taxon>
        <taxon>Ecdysozoa</taxon>
        <taxon>Arthropoda</taxon>
        <taxon>Hexapoda</taxon>
        <taxon>Insecta</taxon>
        <taxon>Pterygota</taxon>
        <taxon>Neoptera</taxon>
        <taxon>Polyneoptera</taxon>
        <taxon>Phasmatodea</taxon>
        <taxon>Timematodea</taxon>
        <taxon>Timematoidea</taxon>
        <taxon>Timematidae</taxon>
        <taxon>Timema</taxon>
    </lineage>
</organism>
<dbReference type="SMART" id="SM00614">
    <property type="entry name" value="ZnF_BED"/>
    <property type="match status" value="1"/>
</dbReference>
<dbReference type="SMART" id="SM00225">
    <property type="entry name" value="BTB"/>
    <property type="match status" value="1"/>
</dbReference>
<dbReference type="SUPFAM" id="SSF54695">
    <property type="entry name" value="POZ domain"/>
    <property type="match status" value="1"/>
</dbReference>
<dbReference type="PROSITE" id="PS50097">
    <property type="entry name" value="BTB"/>
    <property type="match status" value="1"/>
</dbReference>
<dbReference type="InterPro" id="IPR051095">
    <property type="entry name" value="Dros_DevTransReg"/>
</dbReference>
<keyword evidence="3" id="KW-0479">Metal-binding</keyword>
<evidence type="ECO:0000256" key="3">
    <source>
        <dbReference type="ARBA" id="ARBA00022723"/>
    </source>
</evidence>
<evidence type="ECO:0000259" key="13">
    <source>
        <dbReference type="PROSITE" id="PS50097"/>
    </source>
</evidence>
<evidence type="ECO:0000256" key="10">
    <source>
        <dbReference type="ARBA" id="ARBA00023242"/>
    </source>
</evidence>
<feature type="compositionally biased region" description="Basic residues" evidence="12">
    <location>
        <begin position="264"/>
        <end position="273"/>
    </location>
</feature>
<evidence type="ECO:0000256" key="12">
    <source>
        <dbReference type="SAM" id="MobiDB-lite"/>
    </source>
</evidence>
<dbReference type="PANTHER" id="PTHR23110">
    <property type="entry name" value="BTB DOMAIN TRANSCRIPTION FACTOR"/>
    <property type="match status" value="1"/>
</dbReference>
<proteinExistence type="predicted"/>
<evidence type="ECO:0000256" key="9">
    <source>
        <dbReference type="ARBA" id="ARBA00023163"/>
    </source>
</evidence>
<keyword evidence="2" id="KW-0217">Developmental protein</keyword>
<accession>A0ABN7P7T6</accession>
<evidence type="ECO:0000256" key="8">
    <source>
        <dbReference type="ARBA" id="ARBA00023015"/>
    </source>
</evidence>
<dbReference type="Pfam" id="PF00651">
    <property type="entry name" value="BTB"/>
    <property type="match status" value="1"/>
</dbReference>
<dbReference type="SUPFAM" id="SSF57667">
    <property type="entry name" value="beta-beta-alpha zinc fingers"/>
    <property type="match status" value="1"/>
</dbReference>
<keyword evidence="4" id="KW-0863">Zinc-finger</keyword>
<evidence type="ECO:0000313" key="14">
    <source>
        <dbReference type="EMBL" id="CAG2061678.1"/>
    </source>
</evidence>